<evidence type="ECO:0000313" key="5">
    <source>
        <dbReference type="Proteomes" id="UP000734854"/>
    </source>
</evidence>
<accession>A0A8J5KB79</accession>
<evidence type="ECO:0000256" key="1">
    <source>
        <dbReference type="ARBA" id="ARBA00022786"/>
    </source>
</evidence>
<evidence type="ECO:0000256" key="2">
    <source>
        <dbReference type="PROSITE-ProRule" id="PRU00259"/>
    </source>
</evidence>
<dbReference type="AlphaFoldDB" id="A0A8J5KB79"/>
<evidence type="ECO:0000259" key="3">
    <source>
        <dbReference type="Pfam" id="PF25598"/>
    </source>
</evidence>
<dbReference type="InterPro" id="IPR000225">
    <property type="entry name" value="Armadillo"/>
</dbReference>
<dbReference type="PANTHER" id="PTHR23315">
    <property type="entry name" value="U BOX DOMAIN-CONTAINING"/>
    <property type="match status" value="1"/>
</dbReference>
<dbReference type="Proteomes" id="UP000734854">
    <property type="component" value="Unassembled WGS sequence"/>
</dbReference>
<protein>
    <recommendedName>
        <fullName evidence="3">U-box domain-containing protein</fullName>
    </recommendedName>
</protein>
<dbReference type="PANTHER" id="PTHR23315:SF64">
    <property type="entry name" value="ARM REPEAT SUPERFAMILY PROTEIN"/>
    <property type="match status" value="1"/>
</dbReference>
<dbReference type="InterPro" id="IPR011989">
    <property type="entry name" value="ARM-like"/>
</dbReference>
<dbReference type="PROSITE" id="PS50176">
    <property type="entry name" value="ARM_REPEAT"/>
    <property type="match status" value="1"/>
</dbReference>
<keyword evidence="5" id="KW-1185">Reference proteome</keyword>
<gene>
    <name evidence="4" type="ORF">ZIOFF_059227</name>
</gene>
<evidence type="ECO:0000313" key="4">
    <source>
        <dbReference type="EMBL" id="KAG6482595.1"/>
    </source>
</evidence>
<dbReference type="SMART" id="SM00185">
    <property type="entry name" value="ARM"/>
    <property type="match status" value="5"/>
</dbReference>
<keyword evidence="1" id="KW-0833">Ubl conjugation pathway</keyword>
<feature type="repeat" description="ARM" evidence="2">
    <location>
        <begin position="88"/>
        <end position="130"/>
    </location>
</feature>
<feature type="domain" description="U-box" evidence="3">
    <location>
        <begin position="50"/>
        <end position="318"/>
    </location>
</feature>
<dbReference type="Gene3D" id="1.25.10.10">
    <property type="entry name" value="Leucine-rich Repeat Variant"/>
    <property type="match status" value="2"/>
</dbReference>
<dbReference type="SUPFAM" id="SSF48371">
    <property type="entry name" value="ARM repeat"/>
    <property type="match status" value="1"/>
</dbReference>
<organism evidence="4 5">
    <name type="scientific">Zingiber officinale</name>
    <name type="common">Ginger</name>
    <name type="synonym">Amomum zingiber</name>
    <dbReference type="NCBI Taxonomy" id="94328"/>
    <lineage>
        <taxon>Eukaryota</taxon>
        <taxon>Viridiplantae</taxon>
        <taxon>Streptophyta</taxon>
        <taxon>Embryophyta</taxon>
        <taxon>Tracheophyta</taxon>
        <taxon>Spermatophyta</taxon>
        <taxon>Magnoliopsida</taxon>
        <taxon>Liliopsida</taxon>
        <taxon>Zingiberales</taxon>
        <taxon>Zingiberaceae</taxon>
        <taxon>Zingiber</taxon>
    </lineage>
</organism>
<dbReference type="FunFam" id="1.25.10.10:FF:000418">
    <property type="entry name" value="U-box domain-containing protein 4"/>
    <property type="match status" value="1"/>
</dbReference>
<comment type="caution">
    <text evidence="4">The sequence shown here is derived from an EMBL/GenBank/DDBJ whole genome shotgun (WGS) entry which is preliminary data.</text>
</comment>
<dbReference type="InterPro" id="IPR058678">
    <property type="entry name" value="ARM_PUB"/>
</dbReference>
<proteinExistence type="predicted"/>
<reference evidence="4 5" key="1">
    <citation type="submission" date="2020-08" db="EMBL/GenBank/DDBJ databases">
        <title>Plant Genome Project.</title>
        <authorList>
            <person name="Zhang R.-G."/>
        </authorList>
    </citation>
    <scope>NUCLEOTIDE SEQUENCE [LARGE SCALE GENOMIC DNA]</scope>
    <source>
        <tissue evidence="4">Rhizome</tissue>
    </source>
</reference>
<sequence>MLMMVVECSPEILRLSQGEGATSAGAFAAHAGDSSRRFLVSPDADDVVGGLISDLESSSVESQRRAAMELRLLAKHSADNRLRIARAGAIAPLVALLSHPDPLLQEHGVTAILNLSLCDDNMELIAAAGAVRHLVRALRSGTPQARENSACALLHLAQTDDLRASIGRAGAIPPLVALLETGGARGKKDAATALFSLLAADENKLRAVEAGVVRPLLDLMADPQSGMVDKAAYVLYEVVSSPDGRAAAVEESAIPVLVEMVESGSRRQKDLAMLSLLEICEASAAYRRMVVREGAIPPLIALAQNASKKNMKQKVENLTSFTPNYFQYYFIVLIIYSPRLIKTGGGVGRALATADRTINLCSPIGSARLVHERELSDVVAIAIDLPRGGAGDAHGIYCSRPLN</sequence>
<name>A0A8J5KB79_ZINOF</name>
<dbReference type="EMBL" id="JACMSC010000016">
    <property type="protein sequence ID" value="KAG6482595.1"/>
    <property type="molecule type" value="Genomic_DNA"/>
</dbReference>
<dbReference type="InterPro" id="IPR016024">
    <property type="entry name" value="ARM-type_fold"/>
</dbReference>
<dbReference type="Pfam" id="PF25598">
    <property type="entry name" value="ARM_PUB"/>
    <property type="match status" value="1"/>
</dbReference>